<dbReference type="InterPro" id="IPR036179">
    <property type="entry name" value="Ig-like_dom_sf"/>
</dbReference>
<evidence type="ECO:0000313" key="3">
    <source>
        <dbReference type="EMBL" id="TNN73564.1"/>
    </source>
</evidence>
<evidence type="ECO:0000259" key="2">
    <source>
        <dbReference type="PROSITE" id="PS50835"/>
    </source>
</evidence>
<feature type="signal peptide" evidence="1">
    <location>
        <begin position="1"/>
        <end position="21"/>
    </location>
</feature>
<dbReference type="EMBL" id="SRLO01000123">
    <property type="protein sequence ID" value="TNN73564.1"/>
    <property type="molecule type" value="Genomic_DNA"/>
</dbReference>
<organism evidence="3 4">
    <name type="scientific">Liparis tanakae</name>
    <name type="common">Tanaka's snailfish</name>
    <dbReference type="NCBI Taxonomy" id="230148"/>
    <lineage>
        <taxon>Eukaryota</taxon>
        <taxon>Metazoa</taxon>
        <taxon>Chordata</taxon>
        <taxon>Craniata</taxon>
        <taxon>Vertebrata</taxon>
        <taxon>Euteleostomi</taxon>
        <taxon>Actinopterygii</taxon>
        <taxon>Neopterygii</taxon>
        <taxon>Teleostei</taxon>
        <taxon>Neoteleostei</taxon>
        <taxon>Acanthomorphata</taxon>
        <taxon>Eupercaria</taxon>
        <taxon>Perciformes</taxon>
        <taxon>Cottioidei</taxon>
        <taxon>Cottales</taxon>
        <taxon>Liparidae</taxon>
        <taxon>Liparis</taxon>
    </lineage>
</organism>
<dbReference type="InterPro" id="IPR007110">
    <property type="entry name" value="Ig-like_dom"/>
</dbReference>
<sequence>MATLSGLCVLLLAALSRAVAGDDVTPVYFTDGGELMLNVTRSDTKPIQNILWKFNGNLLAEWVQDKVPLELYGAFIGRTDLNIADARLAVRDMSKADTGAYSVEINSKVHAQSYDAKWIKVLSQPEVVIRPLTCSAVSKSCTLSCEADTKEAGPVTYSWKMGGNQLNVSTKDMEINSVVSFVLR</sequence>
<dbReference type="SUPFAM" id="SSF48726">
    <property type="entry name" value="Immunoglobulin"/>
    <property type="match status" value="1"/>
</dbReference>
<name>A0A4Z2I881_9TELE</name>
<protein>
    <recommendedName>
        <fullName evidence="2">Ig-like domain-containing protein</fullName>
    </recommendedName>
</protein>
<keyword evidence="1" id="KW-0732">Signal</keyword>
<dbReference type="InterPro" id="IPR013783">
    <property type="entry name" value="Ig-like_fold"/>
</dbReference>
<proteinExistence type="predicted"/>
<evidence type="ECO:0000256" key="1">
    <source>
        <dbReference type="SAM" id="SignalP"/>
    </source>
</evidence>
<comment type="caution">
    <text evidence="3">The sequence shown here is derived from an EMBL/GenBank/DDBJ whole genome shotgun (WGS) entry which is preliminary data.</text>
</comment>
<feature type="chain" id="PRO_5021226240" description="Ig-like domain-containing protein" evidence="1">
    <location>
        <begin position="22"/>
        <end position="184"/>
    </location>
</feature>
<reference evidence="3 4" key="1">
    <citation type="submission" date="2019-03" db="EMBL/GenBank/DDBJ databases">
        <title>First draft genome of Liparis tanakae, snailfish: a comprehensive survey of snailfish specific genes.</title>
        <authorList>
            <person name="Kim W."/>
            <person name="Song I."/>
            <person name="Jeong J.-H."/>
            <person name="Kim D."/>
            <person name="Kim S."/>
            <person name="Ryu S."/>
            <person name="Song J.Y."/>
            <person name="Lee S.K."/>
        </authorList>
    </citation>
    <scope>NUCLEOTIDE SEQUENCE [LARGE SCALE GENOMIC DNA]</scope>
    <source>
        <tissue evidence="3">Muscle</tissue>
    </source>
</reference>
<feature type="domain" description="Ig-like" evidence="2">
    <location>
        <begin position="125"/>
        <end position="184"/>
    </location>
</feature>
<dbReference type="AlphaFoldDB" id="A0A4Z2I881"/>
<keyword evidence="4" id="KW-1185">Reference proteome</keyword>
<dbReference type="PROSITE" id="PS50835">
    <property type="entry name" value="IG_LIKE"/>
    <property type="match status" value="1"/>
</dbReference>
<gene>
    <name evidence="3" type="ORF">EYF80_016159</name>
</gene>
<dbReference type="OrthoDB" id="8963023at2759"/>
<dbReference type="Proteomes" id="UP000314294">
    <property type="component" value="Unassembled WGS sequence"/>
</dbReference>
<accession>A0A4Z2I881</accession>
<evidence type="ECO:0000313" key="4">
    <source>
        <dbReference type="Proteomes" id="UP000314294"/>
    </source>
</evidence>
<dbReference type="Gene3D" id="2.60.40.10">
    <property type="entry name" value="Immunoglobulins"/>
    <property type="match status" value="2"/>
</dbReference>